<feature type="compositionally biased region" description="Basic and acidic residues" evidence="6">
    <location>
        <begin position="31"/>
        <end position="63"/>
    </location>
</feature>
<dbReference type="EMBL" id="BDEQ01000001">
    <property type="protein sequence ID" value="GAT99374.1"/>
    <property type="molecule type" value="Genomic_DNA"/>
</dbReference>
<evidence type="ECO:0000256" key="4">
    <source>
        <dbReference type="ARBA" id="ARBA00022691"/>
    </source>
</evidence>
<evidence type="ECO:0000256" key="1">
    <source>
        <dbReference type="ARBA" id="ARBA00012797"/>
    </source>
</evidence>
<feature type="domain" description="SAM-dependent MTase TRM10-type" evidence="7">
    <location>
        <begin position="71"/>
        <end position="259"/>
    </location>
</feature>
<name>A0A5K1V598_ENTHI</name>
<feature type="region of interest" description="Disordered" evidence="6">
    <location>
        <begin position="1"/>
        <end position="73"/>
    </location>
</feature>
<dbReference type="VEuPathDB" id="AmoebaDB:EHI8A_179870"/>
<dbReference type="GO" id="GO:0005634">
    <property type="term" value="C:nucleus"/>
    <property type="evidence" value="ECO:0007669"/>
    <property type="project" value="TreeGrafter"/>
</dbReference>
<keyword evidence="2" id="KW-0489">Methyltransferase</keyword>
<dbReference type="VEuPathDB" id="AmoebaDB:EHI7A_158870"/>
<dbReference type="VEuPathDB" id="AmoebaDB:EHI_106680"/>
<dbReference type="OMA" id="FKKNDGW"/>
<comment type="caution">
    <text evidence="8">The sequence shown here is derived from an EMBL/GenBank/DDBJ whole genome shotgun (WGS) entry which is preliminary data.</text>
</comment>
<dbReference type="VEuPathDB" id="AmoebaDB:KM1_254420"/>
<dbReference type="PANTHER" id="PTHR13563:SF13">
    <property type="entry name" value="TRNA METHYLTRANSFERASE 10 HOMOLOG A"/>
    <property type="match status" value="1"/>
</dbReference>
<accession>A0A5K1V598</accession>
<organism evidence="8 9">
    <name type="scientific">Entamoeba histolytica</name>
    <dbReference type="NCBI Taxonomy" id="5759"/>
    <lineage>
        <taxon>Eukaryota</taxon>
        <taxon>Amoebozoa</taxon>
        <taxon>Evosea</taxon>
        <taxon>Archamoebae</taxon>
        <taxon>Mastigamoebida</taxon>
        <taxon>Entamoebidae</taxon>
        <taxon>Entamoeba</taxon>
    </lineage>
</organism>
<keyword evidence="4" id="KW-0949">S-adenosyl-L-methionine</keyword>
<evidence type="ECO:0000259" key="7">
    <source>
        <dbReference type="PROSITE" id="PS51675"/>
    </source>
</evidence>
<gene>
    <name evidence="8" type="ORF">CL6EHI_106680</name>
</gene>
<keyword evidence="3" id="KW-0808">Transferase</keyword>
<evidence type="ECO:0000313" key="9">
    <source>
        <dbReference type="Proteomes" id="UP000078387"/>
    </source>
</evidence>
<evidence type="ECO:0000313" key="8">
    <source>
        <dbReference type="EMBL" id="GAT99374.1"/>
    </source>
</evidence>
<dbReference type="GO" id="GO:0052905">
    <property type="term" value="F:tRNA (guanosine(9)-N1)-methyltransferase activity"/>
    <property type="evidence" value="ECO:0007669"/>
    <property type="project" value="UniProtKB-EC"/>
</dbReference>
<proteinExistence type="predicted"/>
<dbReference type="Gene3D" id="3.40.1280.30">
    <property type="match status" value="1"/>
</dbReference>
<evidence type="ECO:0000256" key="3">
    <source>
        <dbReference type="ARBA" id="ARBA00022679"/>
    </source>
</evidence>
<dbReference type="InterPro" id="IPR007356">
    <property type="entry name" value="tRNA_m1G_MeTrfase_euk"/>
</dbReference>
<dbReference type="Proteomes" id="UP000078387">
    <property type="component" value="Unassembled WGS sequence"/>
</dbReference>
<evidence type="ECO:0000256" key="6">
    <source>
        <dbReference type="SAM" id="MobiDB-lite"/>
    </source>
</evidence>
<dbReference type="FunFam" id="3.40.1280.30:FF:000012">
    <property type="entry name" value="RNA (Guanine-9-) methyltransferase domain containing protein"/>
    <property type="match status" value="1"/>
</dbReference>
<dbReference type="GO" id="GO:0000049">
    <property type="term" value="F:tRNA binding"/>
    <property type="evidence" value="ECO:0007669"/>
    <property type="project" value="TreeGrafter"/>
</dbReference>
<evidence type="ECO:0000256" key="5">
    <source>
        <dbReference type="ARBA" id="ARBA00048434"/>
    </source>
</evidence>
<dbReference type="InterPro" id="IPR028564">
    <property type="entry name" value="MT_TRM10-typ"/>
</dbReference>
<dbReference type="PANTHER" id="PTHR13563">
    <property type="entry name" value="TRNA (GUANINE-9-) METHYLTRANSFERASE"/>
    <property type="match status" value="1"/>
</dbReference>
<dbReference type="AlphaFoldDB" id="A0A5K1V598"/>
<dbReference type="GO" id="GO:0002939">
    <property type="term" value="P:tRNA N1-guanine methylation"/>
    <property type="evidence" value="ECO:0007669"/>
    <property type="project" value="TreeGrafter"/>
</dbReference>
<dbReference type="PROSITE" id="PS51675">
    <property type="entry name" value="SAM_MT_TRM10"/>
    <property type="match status" value="1"/>
</dbReference>
<evidence type="ECO:0000256" key="2">
    <source>
        <dbReference type="ARBA" id="ARBA00022603"/>
    </source>
</evidence>
<protein>
    <recommendedName>
        <fullName evidence="1">tRNA (guanine(9)-N(1))-methyltransferase</fullName>
        <ecNumber evidence="1">2.1.1.221</ecNumber>
    </recommendedName>
</protein>
<reference evidence="8 9" key="1">
    <citation type="submission" date="2016-05" db="EMBL/GenBank/DDBJ databases">
        <title>First whole genome sequencing of Entamoeba histolytica HM1:IMSS-clone-6.</title>
        <authorList>
            <person name="Mukherjee Avik.K."/>
            <person name="Izumyama S."/>
            <person name="Nakada-Tsukui K."/>
            <person name="Nozaki T."/>
        </authorList>
    </citation>
    <scope>NUCLEOTIDE SEQUENCE [LARGE SCALE GENOMIC DNA]</scope>
    <source>
        <strain evidence="8 9">HM1:IMSS clone 6</strain>
    </source>
</reference>
<sequence length="273" mass="32307">MSDSDNTNKEIKSYEHPEEPLSKKKQKKLAKKELKMRLWKETRSEMRKERKERAKERRKEMRESGQYIPRKKKRTTENLEIGGKVIIDCDFDDKMNENEVKSLFNQIQLLYGANWKYEHPLEIRCVGVSGKLKELIEKREAHKWKLITFEEKKIEEIKNEVQCVYLAAESETVIDNFNKEINYVIGGIVDHNKFKRLCENKASSLNISTARLPIEQHIECIGRKVLTVNQVFEIIGEQYQTNNWDTTIQKILPQRKQEVLPKNEPKSDEELSL</sequence>
<dbReference type="InterPro" id="IPR038459">
    <property type="entry name" value="MT_TRM10-typ_sf"/>
</dbReference>
<dbReference type="VEuPathDB" id="AmoebaDB:EHI5A_203060"/>
<feature type="compositionally biased region" description="Basic and acidic residues" evidence="6">
    <location>
        <begin position="1"/>
        <end position="22"/>
    </location>
</feature>
<dbReference type="CDD" id="cd18089">
    <property type="entry name" value="SPOUT_Trm10-like"/>
    <property type="match status" value="1"/>
</dbReference>
<dbReference type="EC" id="2.1.1.221" evidence="1"/>
<comment type="catalytic activity">
    <reaction evidence="5">
        <text>guanosine(9) in tRNA + S-adenosyl-L-methionine = N(1)-methylguanosine(9) in tRNA + S-adenosyl-L-homocysteine + H(+)</text>
        <dbReference type="Rhea" id="RHEA:43156"/>
        <dbReference type="Rhea" id="RHEA-COMP:10367"/>
        <dbReference type="Rhea" id="RHEA-COMP:10368"/>
        <dbReference type="ChEBI" id="CHEBI:15378"/>
        <dbReference type="ChEBI" id="CHEBI:57856"/>
        <dbReference type="ChEBI" id="CHEBI:59789"/>
        <dbReference type="ChEBI" id="CHEBI:73542"/>
        <dbReference type="ChEBI" id="CHEBI:74269"/>
        <dbReference type="EC" id="2.1.1.221"/>
    </reaction>
</comment>